<name>A0AAV7ZGD4_9EUKA</name>
<evidence type="ECO:0000313" key="3">
    <source>
        <dbReference type="Proteomes" id="UP001146793"/>
    </source>
</evidence>
<evidence type="ECO:0000256" key="1">
    <source>
        <dbReference type="SAM" id="MobiDB-lite"/>
    </source>
</evidence>
<sequence>MNSPINQFNPRKIKKIVVATLRENGPVRLENIPFIIERAFGIECVKKLEQIYGSVKQYLLSNVSFLIENNPRFGEIVRIDYTIGSYLSSKKFLDLENFSSTSNKQEETKTINKIKRTNIGTEKENPEVEQQENKEKVKEKEIDKQKQQEKEKEKQQEKEEEKEEEEEKKEEEKEEEKKEKEKEKKLKKEPNNELFFQAIQSLYKTKSFRSEIEVLEYFQSLLYVNGTITFAQAEEIFNSRIKKEWVFEKIHNCFPSIFEFLIKYGYGKIKFENKRISLTELYRKEMSKILGSQIPILHKRNLFLQNKMKSKNHNKKNKKSNRIRKQKKSKTKPKKNSSELGTVFGRLDEKYKFSQINNANNKIYCLIIKAFRIIEIQNQKIESIQKRIKILQEKK</sequence>
<evidence type="ECO:0000313" key="2">
    <source>
        <dbReference type="EMBL" id="KAJ3440136.1"/>
    </source>
</evidence>
<feature type="compositionally biased region" description="Acidic residues" evidence="1">
    <location>
        <begin position="160"/>
        <end position="174"/>
    </location>
</feature>
<feature type="compositionally biased region" description="Basic residues" evidence="1">
    <location>
        <begin position="309"/>
        <end position="335"/>
    </location>
</feature>
<protein>
    <submittedName>
        <fullName evidence="2">Chascon isoform d-related</fullName>
    </submittedName>
</protein>
<accession>A0AAV7ZGD4</accession>
<feature type="compositionally biased region" description="Basic and acidic residues" evidence="1">
    <location>
        <begin position="121"/>
        <end position="159"/>
    </location>
</feature>
<comment type="caution">
    <text evidence="2">The sequence shown here is derived from an EMBL/GenBank/DDBJ whole genome shotgun (WGS) entry which is preliminary data.</text>
</comment>
<dbReference type="AlphaFoldDB" id="A0AAV7ZGD4"/>
<dbReference type="Proteomes" id="UP001146793">
    <property type="component" value="Unassembled WGS sequence"/>
</dbReference>
<feature type="region of interest" description="Disordered" evidence="1">
    <location>
        <begin position="309"/>
        <end position="339"/>
    </location>
</feature>
<feature type="region of interest" description="Disordered" evidence="1">
    <location>
        <begin position="101"/>
        <end position="184"/>
    </location>
</feature>
<feature type="compositionally biased region" description="Basic and acidic residues" evidence="1">
    <location>
        <begin position="175"/>
        <end position="184"/>
    </location>
</feature>
<reference evidence="2" key="1">
    <citation type="submission" date="2022-08" db="EMBL/GenBank/DDBJ databases">
        <title>Novel sulphate-reducing endosymbionts in the free-living metamonad Anaeramoeba.</title>
        <authorList>
            <person name="Jerlstrom-Hultqvist J."/>
            <person name="Cepicka I."/>
            <person name="Gallot-Lavallee L."/>
            <person name="Salas-Leiva D."/>
            <person name="Curtis B.A."/>
            <person name="Zahonova K."/>
            <person name="Pipaliya S."/>
            <person name="Dacks J."/>
            <person name="Roger A.J."/>
        </authorList>
    </citation>
    <scope>NUCLEOTIDE SEQUENCE</scope>
    <source>
        <strain evidence="2">Busselton2</strain>
    </source>
</reference>
<organism evidence="2 3">
    <name type="scientific">Anaeramoeba flamelloides</name>
    <dbReference type="NCBI Taxonomy" id="1746091"/>
    <lineage>
        <taxon>Eukaryota</taxon>
        <taxon>Metamonada</taxon>
        <taxon>Anaeramoebidae</taxon>
        <taxon>Anaeramoeba</taxon>
    </lineage>
</organism>
<gene>
    <name evidence="2" type="ORF">M0812_16189</name>
</gene>
<proteinExistence type="predicted"/>
<dbReference type="EMBL" id="JANTQA010000032">
    <property type="protein sequence ID" value="KAJ3440136.1"/>
    <property type="molecule type" value="Genomic_DNA"/>
</dbReference>